<dbReference type="GO" id="GO:0030677">
    <property type="term" value="C:ribonuclease P complex"/>
    <property type="evidence" value="ECO:0007669"/>
    <property type="project" value="InterPro"/>
</dbReference>
<proteinExistence type="inferred from homology"/>
<evidence type="ECO:0000256" key="1">
    <source>
        <dbReference type="ARBA" id="ARBA00004123"/>
    </source>
</evidence>
<keyword evidence="4" id="KW-0819">tRNA processing</keyword>
<dbReference type="InterPro" id="IPR023538">
    <property type="entry name" value="RNP1"/>
</dbReference>
<dbReference type="InterPro" id="IPR036980">
    <property type="entry name" value="RNase_P/MRP_Rpp29_sf"/>
</dbReference>
<accession>A0AAV5GCJ1</accession>
<dbReference type="GO" id="GO:0005634">
    <property type="term" value="C:nucleus"/>
    <property type="evidence" value="ECO:0007669"/>
    <property type="project" value="UniProtKB-SubCell"/>
</dbReference>
<comment type="similarity">
    <text evidence="2">Belongs to the eukaryotic/archaeal RNase P protein component 1 family.</text>
</comment>
<dbReference type="SMART" id="SM00538">
    <property type="entry name" value="POP4"/>
    <property type="match status" value="1"/>
</dbReference>
<feature type="compositionally biased region" description="Basic and acidic residues" evidence="8">
    <location>
        <begin position="89"/>
        <end position="109"/>
    </location>
</feature>
<keyword evidence="6" id="KW-0255">Endonuclease</keyword>
<dbReference type="GO" id="GO:0000172">
    <property type="term" value="C:ribonuclease MRP complex"/>
    <property type="evidence" value="ECO:0007669"/>
    <property type="project" value="InterPro"/>
</dbReference>
<dbReference type="GO" id="GO:0033204">
    <property type="term" value="F:ribonuclease P RNA binding"/>
    <property type="evidence" value="ECO:0007669"/>
    <property type="project" value="InterPro"/>
</dbReference>
<evidence type="ECO:0000256" key="6">
    <source>
        <dbReference type="ARBA" id="ARBA00022759"/>
    </source>
</evidence>
<evidence type="ECO:0000256" key="5">
    <source>
        <dbReference type="ARBA" id="ARBA00022722"/>
    </source>
</evidence>
<organism evidence="9 10">
    <name type="scientific">Rhodotorula paludigena</name>
    <dbReference type="NCBI Taxonomy" id="86838"/>
    <lineage>
        <taxon>Eukaryota</taxon>
        <taxon>Fungi</taxon>
        <taxon>Dikarya</taxon>
        <taxon>Basidiomycota</taxon>
        <taxon>Pucciniomycotina</taxon>
        <taxon>Microbotryomycetes</taxon>
        <taxon>Sporidiobolales</taxon>
        <taxon>Sporidiobolaceae</taxon>
        <taxon>Rhodotorula</taxon>
    </lineage>
</organism>
<dbReference type="AlphaFoldDB" id="A0AAV5GCJ1"/>
<evidence type="ECO:0000256" key="3">
    <source>
        <dbReference type="ARBA" id="ARBA00022490"/>
    </source>
</evidence>
<evidence type="ECO:0000313" key="10">
    <source>
        <dbReference type="Proteomes" id="UP001342314"/>
    </source>
</evidence>
<dbReference type="Proteomes" id="UP001342314">
    <property type="component" value="Unassembled WGS sequence"/>
</dbReference>
<feature type="region of interest" description="Disordered" evidence="8">
    <location>
        <begin position="158"/>
        <end position="178"/>
    </location>
</feature>
<dbReference type="InterPro" id="IPR002730">
    <property type="entry name" value="Rpp29/RNP1"/>
</dbReference>
<keyword evidence="10" id="KW-1185">Reference proteome</keyword>
<dbReference type="EMBL" id="BQKY01000006">
    <property type="protein sequence ID" value="GJN90275.1"/>
    <property type="molecule type" value="Genomic_DNA"/>
</dbReference>
<feature type="region of interest" description="Disordered" evidence="8">
    <location>
        <begin position="1"/>
        <end position="47"/>
    </location>
</feature>
<dbReference type="HAMAP" id="MF_00754">
    <property type="entry name" value="RNase_P_1"/>
    <property type="match status" value="1"/>
</dbReference>
<dbReference type="Gene3D" id="2.30.30.210">
    <property type="entry name" value="Ribonuclease P/MRP, subunit p29"/>
    <property type="match status" value="1"/>
</dbReference>
<dbReference type="GO" id="GO:0004519">
    <property type="term" value="F:endonuclease activity"/>
    <property type="evidence" value="ECO:0007669"/>
    <property type="project" value="UniProtKB-KW"/>
</dbReference>
<comment type="caution">
    <text evidence="9">The sequence shown here is derived from an EMBL/GenBank/DDBJ whole genome shotgun (WGS) entry which is preliminary data.</text>
</comment>
<keyword evidence="3" id="KW-0963">Cytoplasm</keyword>
<dbReference type="GO" id="GO:0006364">
    <property type="term" value="P:rRNA processing"/>
    <property type="evidence" value="ECO:0007669"/>
    <property type="project" value="TreeGrafter"/>
</dbReference>
<evidence type="ECO:0000256" key="8">
    <source>
        <dbReference type="SAM" id="MobiDB-lite"/>
    </source>
</evidence>
<comment type="subcellular location">
    <subcellularLocation>
        <location evidence="1">Nucleus</location>
    </subcellularLocation>
</comment>
<gene>
    <name evidence="9" type="ORF">Rhopal_003277-T1</name>
</gene>
<keyword evidence="7" id="KW-0378">Hydrolase</keyword>
<keyword evidence="5" id="KW-0540">Nuclease</keyword>
<dbReference type="PANTHER" id="PTHR13348:SF0">
    <property type="entry name" value="RIBONUCLEASE P PROTEIN SUBUNIT P29"/>
    <property type="match status" value="1"/>
</dbReference>
<sequence>MFTTASALGGARASAAPASSSSKRRSAWDPYAPLPPSAKRRVDPKDALAPRPYLQELAIPPEVAEERVAGKLLQLDLPEGKTSDWRKAELATREQEKEKKRVKRQREGDCGLSGKRKRASLGKRAVGSVHFDAVLPVYHLWLGYVSELLGVPLSVPPAAPASPPDAPPDGLSARPELLATPLPTYPSKHAPQGPRESQINVVNLHTKLVKAEFVGCLLSVKRAKNPSLVGLKGIVLQETQGTFKLVTPQSQVKVVAKQGTVFNIVLPLFSAAPASPRDLSLDLYGDSFAYRPADRVNKKWKAGTSMGGVELS</sequence>
<dbReference type="InterPro" id="IPR023534">
    <property type="entry name" value="Rof/RNase_P-like"/>
</dbReference>
<feature type="compositionally biased region" description="Low complexity" evidence="8">
    <location>
        <begin position="1"/>
        <end position="21"/>
    </location>
</feature>
<evidence type="ECO:0000256" key="7">
    <source>
        <dbReference type="ARBA" id="ARBA00022801"/>
    </source>
</evidence>
<feature type="region of interest" description="Disordered" evidence="8">
    <location>
        <begin position="89"/>
        <end position="118"/>
    </location>
</feature>
<dbReference type="GO" id="GO:0001682">
    <property type="term" value="P:tRNA 5'-leader removal"/>
    <property type="evidence" value="ECO:0007669"/>
    <property type="project" value="InterPro"/>
</dbReference>
<protein>
    <submittedName>
        <fullName evidence="9">Uncharacterized protein</fullName>
    </submittedName>
</protein>
<dbReference type="GO" id="GO:0016787">
    <property type="term" value="F:hydrolase activity"/>
    <property type="evidence" value="ECO:0007669"/>
    <property type="project" value="UniProtKB-KW"/>
</dbReference>
<evidence type="ECO:0000313" key="9">
    <source>
        <dbReference type="EMBL" id="GJN90275.1"/>
    </source>
</evidence>
<evidence type="ECO:0000256" key="4">
    <source>
        <dbReference type="ARBA" id="ARBA00022694"/>
    </source>
</evidence>
<dbReference type="Pfam" id="PF01868">
    <property type="entry name" value="RNase_P-MRP_p29"/>
    <property type="match status" value="1"/>
</dbReference>
<dbReference type="SUPFAM" id="SSF101744">
    <property type="entry name" value="Rof/RNase P subunit-like"/>
    <property type="match status" value="1"/>
</dbReference>
<evidence type="ECO:0000256" key="2">
    <source>
        <dbReference type="ARBA" id="ARBA00006181"/>
    </source>
</evidence>
<dbReference type="PANTHER" id="PTHR13348">
    <property type="entry name" value="RIBONUCLEASE P SUBUNIT P29"/>
    <property type="match status" value="1"/>
</dbReference>
<dbReference type="InterPro" id="IPR016848">
    <property type="entry name" value="RNase_P/MRP_Rpp29-subunit"/>
</dbReference>
<name>A0AAV5GCJ1_9BASI</name>
<feature type="compositionally biased region" description="Pro residues" evidence="8">
    <location>
        <begin position="158"/>
        <end position="167"/>
    </location>
</feature>
<reference evidence="9 10" key="1">
    <citation type="submission" date="2021-12" db="EMBL/GenBank/DDBJ databases">
        <title>High titer production of polyol ester of fatty acids by Rhodotorula paludigena BS15 towards product separation-free biomass refinery.</title>
        <authorList>
            <person name="Mano J."/>
            <person name="Ono H."/>
            <person name="Tanaka T."/>
            <person name="Naito K."/>
            <person name="Sushida H."/>
            <person name="Ike M."/>
            <person name="Tokuyasu K."/>
            <person name="Kitaoka M."/>
        </authorList>
    </citation>
    <scope>NUCLEOTIDE SEQUENCE [LARGE SCALE GENOMIC DNA]</scope>
    <source>
        <strain evidence="9 10">BS15</strain>
    </source>
</reference>